<evidence type="ECO:0000313" key="2">
    <source>
        <dbReference type="Proteomes" id="UP000282574"/>
    </source>
</evidence>
<organism evidence="1 2">
    <name type="scientific">Chroococcidiopsis cubana SAG 39.79</name>
    <dbReference type="NCBI Taxonomy" id="388085"/>
    <lineage>
        <taxon>Bacteria</taxon>
        <taxon>Bacillati</taxon>
        <taxon>Cyanobacteriota</taxon>
        <taxon>Cyanophyceae</taxon>
        <taxon>Chroococcidiopsidales</taxon>
        <taxon>Chroococcidiopsidaceae</taxon>
        <taxon>Chroococcidiopsis</taxon>
    </lineage>
</organism>
<dbReference type="InterPro" id="IPR010982">
    <property type="entry name" value="Lambda_DNA-bd_dom_sf"/>
</dbReference>
<sequence length="125" mass="14223">MEIHPIKNERDYQAALREIELLFDAQPNTPQLERLDILSTLVEAYEKTHYPISSPDPIEAIAYYMESRGLSSKDLEQCLGSHEVVLEVLARKQPLTLEMIRCLNQELGIPAEILIQPYTLAETSA</sequence>
<dbReference type="PANTHER" id="PTHR40455">
    <property type="entry name" value="ANTITOXIN HIGA"/>
    <property type="match status" value="1"/>
</dbReference>
<accession>A0AB37UBQ0</accession>
<dbReference type="GO" id="GO:0001046">
    <property type="term" value="F:core promoter sequence-specific DNA binding"/>
    <property type="evidence" value="ECO:0007669"/>
    <property type="project" value="TreeGrafter"/>
</dbReference>
<dbReference type="InterPro" id="IPR039060">
    <property type="entry name" value="Antitox_HigA"/>
</dbReference>
<evidence type="ECO:0008006" key="3">
    <source>
        <dbReference type="Google" id="ProtNLM"/>
    </source>
</evidence>
<proteinExistence type="predicted"/>
<dbReference type="Proteomes" id="UP000282574">
    <property type="component" value="Unassembled WGS sequence"/>
</dbReference>
<gene>
    <name evidence="1" type="ORF">DSM107010_61540</name>
</gene>
<evidence type="ECO:0000313" key="1">
    <source>
        <dbReference type="EMBL" id="RUT02970.1"/>
    </source>
</evidence>
<dbReference type="Gene3D" id="1.10.260.40">
    <property type="entry name" value="lambda repressor-like DNA-binding domains"/>
    <property type="match status" value="1"/>
</dbReference>
<dbReference type="PANTHER" id="PTHR40455:SF1">
    <property type="entry name" value="ANTITOXIN HIGA"/>
    <property type="match status" value="1"/>
</dbReference>
<dbReference type="RefSeq" id="WP_106166739.1">
    <property type="nucleotide sequence ID" value="NZ_JAVKZF010000001.1"/>
</dbReference>
<dbReference type="AlphaFoldDB" id="A0AB37UBQ0"/>
<protein>
    <recommendedName>
        <fullName evidence="3">Transcriptional regulator</fullName>
    </recommendedName>
</protein>
<name>A0AB37UBQ0_9CYAN</name>
<comment type="caution">
    <text evidence="1">The sequence shown here is derived from an EMBL/GenBank/DDBJ whole genome shotgun (WGS) entry which is preliminary data.</text>
</comment>
<dbReference type="GO" id="GO:0006355">
    <property type="term" value="P:regulation of DNA-templated transcription"/>
    <property type="evidence" value="ECO:0007669"/>
    <property type="project" value="InterPro"/>
</dbReference>
<keyword evidence="2" id="KW-1185">Reference proteome</keyword>
<dbReference type="EMBL" id="RSCK01000103">
    <property type="protein sequence ID" value="RUT02970.1"/>
    <property type="molecule type" value="Genomic_DNA"/>
</dbReference>
<reference evidence="1 2" key="1">
    <citation type="journal article" date="2019" name="Genome Biol. Evol.">
        <title>Day and night: Metabolic profiles and evolutionary relationships of six axenic non-marine cyanobacteria.</title>
        <authorList>
            <person name="Will S.E."/>
            <person name="Henke P."/>
            <person name="Boedeker C."/>
            <person name="Huang S."/>
            <person name="Brinkmann H."/>
            <person name="Rohde M."/>
            <person name="Jarek M."/>
            <person name="Friedl T."/>
            <person name="Seufert S."/>
            <person name="Schumacher M."/>
            <person name="Overmann J."/>
            <person name="Neumann-Schaal M."/>
            <person name="Petersen J."/>
        </authorList>
    </citation>
    <scope>NUCLEOTIDE SEQUENCE [LARGE SCALE GENOMIC DNA]</scope>
    <source>
        <strain evidence="1 2">SAG 39.79</strain>
    </source>
</reference>